<evidence type="ECO:0000259" key="2">
    <source>
        <dbReference type="Pfam" id="PF14342"/>
    </source>
</evidence>
<reference evidence="3" key="1">
    <citation type="submission" date="2020-03" db="EMBL/GenBank/DDBJ databases">
        <title>Solimonas marina sp. nov., isolated from deep seawater of the Pacific Ocean.</title>
        <authorList>
            <person name="Liu X."/>
            <person name="Lai Q."/>
            <person name="Sun F."/>
            <person name="Gai Y."/>
            <person name="Li G."/>
            <person name="Shao Z."/>
        </authorList>
    </citation>
    <scope>NUCLEOTIDE SEQUENCE</scope>
    <source>
        <strain evidence="3">C16B3</strain>
    </source>
</reference>
<feature type="transmembrane region" description="Helical" evidence="1">
    <location>
        <begin position="6"/>
        <end position="26"/>
    </location>
</feature>
<feature type="transmembrane region" description="Helical" evidence="1">
    <location>
        <begin position="112"/>
        <end position="132"/>
    </location>
</feature>
<sequence>MPLSSVARISVISGVLGALVVSIDILAGRRQKMAIMNLVWPLTALWAGVFGLLLYLLIGRNKSSSHRSGSFWEGALVGTLHCGAGCTLGDLVAEAFGAMIPLHVFEHKTFDAWIIDYIAAFIFGVAFQYFSIRQTRNLSFGSELLAALKADAASLTSWQLGMYGWMAITLFVLFSPDLPKSSMTFWFMMQIAMLFGLATAYPVNCWLLRAGIKEQM</sequence>
<accession>A0A969WD66</accession>
<keyword evidence="1" id="KW-0812">Transmembrane</keyword>
<organism evidence="3 4">
    <name type="scientific">Solimonas marina</name>
    <dbReference type="NCBI Taxonomy" id="2714601"/>
    <lineage>
        <taxon>Bacteria</taxon>
        <taxon>Pseudomonadati</taxon>
        <taxon>Pseudomonadota</taxon>
        <taxon>Gammaproteobacteria</taxon>
        <taxon>Nevskiales</taxon>
        <taxon>Nevskiaceae</taxon>
        <taxon>Solimonas</taxon>
    </lineage>
</organism>
<dbReference type="Pfam" id="PF14342">
    <property type="entry name" value="DUF4396"/>
    <property type="match status" value="1"/>
</dbReference>
<dbReference type="Proteomes" id="UP000653472">
    <property type="component" value="Unassembled WGS sequence"/>
</dbReference>
<dbReference type="InterPro" id="IPR025509">
    <property type="entry name" value="DUF4396"/>
</dbReference>
<feature type="domain" description="DUF4396" evidence="2">
    <location>
        <begin position="72"/>
        <end position="213"/>
    </location>
</feature>
<keyword evidence="4" id="KW-1185">Reference proteome</keyword>
<proteinExistence type="predicted"/>
<feature type="transmembrane region" description="Helical" evidence="1">
    <location>
        <begin position="152"/>
        <end position="174"/>
    </location>
</feature>
<protein>
    <submittedName>
        <fullName evidence="3">DUF4396 domain-containing protein</fullName>
    </submittedName>
</protein>
<feature type="transmembrane region" description="Helical" evidence="1">
    <location>
        <begin position="186"/>
        <end position="208"/>
    </location>
</feature>
<dbReference type="EMBL" id="JAAVXB010000014">
    <property type="protein sequence ID" value="NKF24403.1"/>
    <property type="molecule type" value="Genomic_DNA"/>
</dbReference>
<keyword evidence="1" id="KW-0472">Membrane</keyword>
<gene>
    <name evidence="3" type="ORF">G7Y82_19000</name>
</gene>
<evidence type="ECO:0000256" key="1">
    <source>
        <dbReference type="SAM" id="Phobius"/>
    </source>
</evidence>
<evidence type="ECO:0000313" key="3">
    <source>
        <dbReference type="EMBL" id="NKF24403.1"/>
    </source>
</evidence>
<name>A0A969WD66_9GAMM</name>
<evidence type="ECO:0000313" key="4">
    <source>
        <dbReference type="Proteomes" id="UP000653472"/>
    </source>
</evidence>
<comment type="caution">
    <text evidence="3">The sequence shown here is derived from an EMBL/GenBank/DDBJ whole genome shotgun (WGS) entry which is preliminary data.</text>
</comment>
<keyword evidence="1" id="KW-1133">Transmembrane helix</keyword>
<feature type="transmembrane region" description="Helical" evidence="1">
    <location>
        <begin position="38"/>
        <end position="58"/>
    </location>
</feature>
<dbReference type="AlphaFoldDB" id="A0A969WD66"/>